<dbReference type="EMBL" id="MCGI01000009">
    <property type="protein sequence ID" value="ODM02655.1"/>
    <property type="molecule type" value="Genomic_DNA"/>
</dbReference>
<dbReference type="PANTHER" id="PTHR46018">
    <property type="entry name" value="ZINC PHOSPHODIESTERASE ELAC PROTEIN 1"/>
    <property type="match status" value="1"/>
</dbReference>
<dbReference type="PANTHER" id="PTHR46018:SF2">
    <property type="entry name" value="ZINC PHOSPHODIESTERASE ELAC PROTEIN 1"/>
    <property type="match status" value="1"/>
</dbReference>
<dbReference type="GO" id="GO:0042781">
    <property type="term" value="F:3'-tRNA processing endoribonuclease activity"/>
    <property type="evidence" value="ECO:0007669"/>
    <property type="project" value="UniProtKB-EC"/>
</dbReference>
<dbReference type="Pfam" id="PF23023">
    <property type="entry name" value="Anti-Pycsar_Apyc1"/>
    <property type="match status" value="1"/>
</dbReference>
<evidence type="ECO:0000256" key="1">
    <source>
        <dbReference type="ARBA" id="ARBA00022759"/>
    </source>
</evidence>
<accession>A0A1E3A1L9</accession>
<dbReference type="GeneID" id="93304190"/>
<sequence>MERNLIMLGTGNAMVTKCYNTCFAIQNGEEYLLVDAGGGNGILGRMEEAEIPVDKIHYMFVTHAHTDHVLGVVWVIRKVATMMRSGAYEGNFKIYCHEDLADTIMQLCTLTLVKKFTVFLGDRILIKKVKDGGEKKAAGMKLTFFDIHSTKTKQFGFQARFEDGMVLSCLGDEPYREVTRPYVEGCDWLLSEAFCLDRDKEIFHPYEKHHSTALDAGRLAEELHVSNLVLYHTEDTCLEKRKETYSREAALSFHGTVYVPMDLERIRL</sequence>
<keyword evidence="2" id="KW-0378">Hydrolase</keyword>
<dbReference type="AlphaFoldDB" id="A0A1E3A1L9"/>
<dbReference type="Gene3D" id="3.60.15.10">
    <property type="entry name" value="Ribonuclease Z/Hydroxyacylglutathione hydrolase-like"/>
    <property type="match status" value="1"/>
</dbReference>
<keyword evidence="1" id="KW-0255">Endonuclease</keyword>
<organism evidence="2 3">
    <name type="scientific">Eisenbergiella tayi</name>
    <dbReference type="NCBI Taxonomy" id="1432052"/>
    <lineage>
        <taxon>Bacteria</taxon>
        <taxon>Bacillati</taxon>
        <taxon>Bacillota</taxon>
        <taxon>Clostridia</taxon>
        <taxon>Lachnospirales</taxon>
        <taxon>Lachnospiraceae</taxon>
        <taxon>Eisenbergiella</taxon>
    </lineage>
</organism>
<dbReference type="RefSeq" id="WP_069159470.1">
    <property type="nucleotide sequence ID" value="NZ_DBFYTC010000066.1"/>
</dbReference>
<dbReference type="PATRIC" id="fig|1432052.3.peg.6859"/>
<name>A0A1E3A1L9_9FIRM</name>
<comment type="caution">
    <text evidence="2">The sequence shown here is derived from an EMBL/GenBank/DDBJ whole genome shotgun (WGS) entry which is preliminary data.</text>
</comment>
<evidence type="ECO:0000313" key="2">
    <source>
        <dbReference type="EMBL" id="ODM02655.1"/>
    </source>
</evidence>
<keyword evidence="1" id="KW-0540">Nuclease</keyword>
<reference evidence="2 3" key="1">
    <citation type="submission" date="2016-07" db="EMBL/GenBank/DDBJ databases">
        <title>Characterization of isolates of Eisenbergiella tayi derived from blood cultures, using whole genome sequencing.</title>
        <authorList>
            <person name="Burdz T."/>
            <person name="Wiebe D."/>
            <person name="Huynh C."/>
            <person name="Bernard K."/>
        </authorList>
    </citation>
    <scope>NUCLEOTIDE SEQUENCE [LARGE SCALE GENOMIC DNA]</scope>
    <source>
        <strain evidence="2 3">NML 120489</strain>
    </source>
</reference>
<dbReference type="EC" id="3.1.26.11" evidence="2"/>
<dbReference type="InterPro" id="IPR036866">
    <property type="entry name" value="RibonucZ/Hydroxyglut_hydro"/>
</dbReference>
<dbReference type="Proteomes" id="UP000095003">
    <property type="component" value="Unassembled WGS sequence"/>
</dbReference>
<gene>
    <name evidence="2" type="primary">rbn_2</name>
    <name evidence="2" type="ORF">BEH84_06210</name>
</gene>
<protein>
    <submittedName>
        <fullName evidence="2">Ribonuclease BN</fullName>
        <ecNumber evidence="2">3.1.26.11</ecNumber>
    </submittedName>
</protein>
<evidence type="ECO:0000313" key="3">
    <source>
        <dbReference type="Proteomes" id="UP000095003"/>
    </source>
</evidence>
<proteinExistence type="predicted"/>
<dbReference type="SUPFAM" id="SSF56281">
    <property type="entry name" value="Metallo-hydrolase/oxidoreductase"/>
    <property type="match status" value="1"/>
</dbReference>